<reference evidence="3 4" key="1">
    <citation type="submission" date="2006-10" db="EMBL/GenBank/DDBJ databases">
        <title>The Genome Sequence of Batrachochytrium dendrobatidis JEL423.</title>
        <authorList>
            <consortium name="The Broad Institute Genome Sequencing Platform"/>
            <person name="Birren B."/>
            <person name="Lander E."/>
            <person name="Galagan J."/>
            <person name="Cuomo C."/>
            <person name="Devon K."/>
            <person name="Jaffe D."/>
            <person name="Butler J."/>
            <person name="Alvarez P."/>
            <person name="Gnerre S."/>
            <person name="Grabherr M."/>
            <person name="Kleber M."/>
            <person name="Mauceli E."/>
            <person name="Brockman W."/>
            <person name="Young S."/>
            <person name="LaButti K."/>
            <person name="Sykes S."/>
            <person name="DeCaprio D."/>
            <person name="Crawford M."/>
            <person name="Koehrsen M."/>
            <person name="Engels R."/>
            <person name="Montgomery P."/>
            <person name="Pearson M."/>
            <person name="Howarth C."/>
            <person name="Larson L."/>
            <person name="White J."/>
            <person name="O'Leary S."/>
            <person name="Kodira C."/>
            <person name="Zeng Q."/>
            <person name="Yandava C."/>
            <person name="Alvarado L."/>
            <person name="Longcore J."/>
            <person name="James T."/>
        </authorList>
    </citation>
    <scope>NUCLEOTIDE SEQUENCE [LARGE SCALE GENOMIC DNA]</scope>
    <source>
        <strain evidence="3 4">JEL423</strain>
    </source>
</reference>
<dbReference type="Proteomes" id="UP000077115">
    <property type="component" value="Unassembled WGS sequence"/>
</dbReference>
<feature type="compositionally biased region" description="Basic residues" evidence="1">
    <location>
        <begin position="403"/>
        <end position="424"/>
    </location>
</feature>
<feature type="region of interest" description="Disordered" evidence="1">
    <location>
        <begin position="20"/>
        <end position="71"/>
    </location>
</feature>
<feature type="compositionally biased region" description="Basic residues" evidence="1">
    <location>
        <begin position="437"/>
        <end position="459"/>
    </location>
</feature>
<dbReference type="EMBL" id="DS022313">
    <property type="protein sequence ID" value="OAJ44639.1"/>
    <property type="molecule type" value="Genomic_DNA"/>
</dbReference>
<feature type="compositionally biased region" description="Basic and acidic residues" evidence="1">
    <location>
        <begin position="468"/>
        <end position="481"/>
    </location>
</feature>
<feature type="compositionally biased region" description="Basic and acidic residues" evidence="1">
    <location>
        <begin position="25"/>
        <end position="45"/>
    </location>
</feature>
<keyword evidence="2" id="KW-0732">Signal</keyword>
<reference evidence="3 4" key="2">
    <citation type="submission" date="2016-05" db="EMBL/GenBank/DDBJ databases">
        <title>Lineage-specific infection strategies underlie the spectrum of fungal disease in amphibians.</title>
        <authorList>
            <person name="Cuomo C.A."/>
            <person name="Farrer R.A."/>
            <person name="James T."/>
            <person name="Longcore J."/>
            <person name="Birren B."/>
        </authorList>
    </citation>
    <scope>NUCLEOTIDE SEQUENCE [LARGE SCALE GENOMIC DNA]</scope>
    <source>
        <strain evidence="3 4">JEL423</strain>
    </source>
</reference>
<dbReference type="VEuPathDB" id="FungiDB:BDEG_27849"/>
<proteinExistence type="predicted"/>
<name>A0A177WX21_BATDL</name>
<dbReference type="STRING" id="403673.A0A177WX21"/>
<gene>
    <name evidence="3" type="ORF">BDEG_27849</name>
</gene>
<feature type="signal peptide" evidence="2">
    <location>
        <begin position="1"/>
        <end position="18"/>
    </location>
</feature>
<feature type="compositionally biased region" description="Polar residues" evidence="1">
    <location>
        <begin position="56"/>
        <end position="68"/>
    </location>
</feature>
<accession>A0A177WX21</accession>
<protein>
    <submittedName>
        <fullName evidence="3">Uncharacterized protein</fullName>
    </submittedName>
</protein>
<feature type="compositionally biased region" description="Low complexity" evidence="1">
    <location>
        <begin position="325"/>
        <end position="337"/>
    </location>
</feature>
<feature type="region of interest" description="Disordered" evidence="1">
    <location>
        <begin position="310"/>
        <end position="481"/>
    </location>
</feature>
<sequence length="515" mass="56165">MKLAQWSIILGASSMALAAVSPDSSDDKSSLQRRALESSEQDVHMFARSPIPPVTPTAQQPSGSSQSVLGPKLKARLDSLVNAGKKAKQSIVEAEQKMLQMGGSSQPLLTPKQQADVEQLEQNGNGLRQFIDESEKLGVRLGLPPGSVEFPDLNSELRANVEIGEKDKNQVEEMVNKAIQKALKPKQRTGSSSQQPSGSSQSVLGPKLKARLDSLVNAGKKAKQSIVEAEQKMLQMGGSSQPLLTPKQQADVEEMEQNGKKLRQFIDESEKLGVRLRHPPGSVEFPNLDSELRANVEIWEKDKNQVEEMVNKAIQKALKPKQRTGSSSQQPSGSSQQPKDKLRDALDRANQRDSKPKQRTGSSSQQPSDSSQQPSGSSQQPSGSSQQPSSFERQPSGSDQVPKKKGLWSRIRKGAAKAFKRKGGSKQQLGGSDQVPKKKGLWSRIKKGAAKVFKRKRSSKQSVPNMTKSEKKAAKAERKAQRKAELMAQKKAAIDELIAQKKAQLAEAIAQMKGR</sequence>
<feature type="compositionally biased region" description="Low complexity" evidence="1">
    <location>
        <begin position="361"/>
        <end position="390"/>
    </location>
</feature>
<feature type="region of interest" description="Disordered" evidence="1">
    <location>
        <begin position="237"/>
        <end position="258"/>
    </location>
</feature>
<feature type="region of interest" description="Disordered" evidence="1">
    <location>
        <begin position="181"/>
        <end position="208"/>
    </location>
</feature>
<evidence type="ECO:0000313" key="4">
    <source>
        <dbReference type="Proteomes" id="UP000077115"/>
    </source>
</evidence>
<organism evidence="3 4">
    <name type="scientific">Batrachochytrium dendrobatidis (strain JEL423)</name>
    <dbReference type="NCBI Taxonomy" id="403673"/>
    <lineage>
        <taxon>Eukaryota</taxon>
        <taxon>Fungi</taxon>
        <taxon>Fungi incertae sedis</taxon>
        <taxon>Chytridiomycota</taxon>
        <taxon>Chytridiomycota incertae sedis</taxon>
        <taxon>Chytridiomycetes</taxon>
        <taxon>Rhizophydiales</taxon>
        <taxon>Rhizophydiales incertae sedis</taxon>
        <taxon>Batrachochytrium</taxon>
    </lineage>
</organism>
<feature type="compositionally biased region" description="Polar residues" evidence="1">
    <location>
        <begin position="237"/>
        <end position="248"/>
    </location>
</feature>
<dbReference type="AlphaFoldDB" id="A0A177WX21"/>
<evidence type="ECO:0000313" key="3">
    <source>
        <dbReference type="EMBL" id="OAJ44639.1"/>
    </source>
</evidence>
<feature type="compositionally biased region" description="Low complexity" evidence="1">
    <location>
        <begin position="190"/>
        <end position="202"/>
    </location>
</feature>
<evidence type="ECO:0000256" key="2">
    <source>
        <dbReference type="SAM" id="SignalP"/>
    </source>
</evidence>
<feature type="compositionally biased region" description="Basic and acidic residues" evidence="1">
    <location>
        <begin position="338"/>
        <end position="356"/>
    </location>
</feature>
<feature type="chain" id="PRO_5008077966" evidence="2">
    <location>
        <begin position="19"/>
        <end position="515"/>
    </location>
</feature>
<evidence type="ECO:0000256" key="1">
    <source>
        <dbReference type="SAM" id="MobiDB-lite"/>
    </source>
</evidence>